<accession>A0A6C0P5T6</accession>
<organism evidence="1 2">
    <name type="scientific">Paenibacillus rhizovicinus</name>
    <dbReference type="NCBI Taxonomy" id="2704463"/>
    <lineage>
        <taxon>Bacteria</taxon>
        <taxon>Bacillati</taxon>
        <taxon>Bacillota</taxon>
        <taxon>Bacilli</taxon>
        <taxon>Bacillales</taxon>
        <taxon>Paenibacillaceae</taxon>
        <taxon>Paenibacillus</taxon>
    </lineage>
</organism>
<dbReference type="RefSeq" id="WP_162640776.1">
    <property type="nucleotide sequence ID" value="NZ_CP048286.1"/>
</dbReference>
<evidence type="ECO:0000313" key="1">
    <source>
        <dbReference type="EMBL" id="QHW31972.1"/>
    </source>
</evidence>
<name>A0A6C0P5T6_9BACL</name>
<proteinExistence type="predicted"/>
<dbReference type="EMBL" id="CP048286">
    <property type="protein sequence ID" value="QHW31972.1"/>
    <property type="molecule type" value="Genomic_DNA"/>
</dbReference>
<gene>
    <name evidence="1" type="ORF">GZH47_14910</name>
</gene>
<protein>
    <submittedName>
        <fullName evidence="1">YaaL family protein</fullName>
    </submittedName>
</protein>
<dbReference type="Proteomes" id="UP000479114">
    <property type="component" value="Chromosome"/>
</dbReference>
<evidence type="ECO:0000313" key="2">
    <source>
        <dbReference type="Proteomes" id="UP000479114"/>
    </source>
</evidence>
<dbReference type="Pfam" id="PF10704">
    <property type="entry name" value="DUF2508"/>
    <property type="match status" value="1"/>
</dbReference>
<dbReference type="InterPro" id="IPR019644">
    <property type="entry name" value="DUF2508"/>
</dbReference>
<reference evidence="1 2" key="1">
    <citation type="submission" date="2020-02" db="EMBL/GenBank/DDBJ databases">
        <title>Paenibacillus sp. nov., isolated from rhizosphere soil of tomato.</title>
        <authorList>
            <person name="Weon H.-Y."/>
            <person name="Lee S.A."/>
        </authorList>
    </citation>
    <scope>NUCLEOTIDE SEQUENCE [LARGE SCALE GENOMIC DNA]</scope>
    <source>
        <strain evidence="1 2">14171R-81</strain>
    </source>
</reference>
<dbReference type="KEGG" id="prz:GZH47_14910"/>
<sequence length="90" mass="10968">MWNWLKRKKRTANLMRKNEQQEQLELIEEINTAKREWENARRFFEYAVDSDQIDYAVFAISSAEKRYEMLIRKAKRMPVQWTLPKGGVMQ</sequence>
<keyword evidence="2" id="KW-1185">Reference proteome</keyword>
<dbReference type="AlphaFoldDB" id="A0A6C0P5T6"/>